<comment type="function">
    <text evidence="7">Decapping enzyme for NAD-capped RNAs: specifically hydrolyzes the nicotinamide adenine dinucleotide (NAD) cap from a subset of RNAs by removing the entire NAD moiety from the 5'-end of an NAD-capped RNA.</text>
</comment>
<dbReference type="Proteomes" id="UP000236544">
    <property type="component" value="Unassembled WGS sequence"/>
</dbReference>
<keyword evidence="7" id="KW-0378">Hydrolase</keyword>
<proteinExistence type="inferred from homology"/>
<comment type="catalytic activity">
    <reaction evidence="4">
        <text>a 5'-end (N(7)-methyl 5'-triphosphoguanosine)-ribonucleoside-ribonucleotide in mRNA + H2O = a (N(7)-methyl 5'-triphosphoguanosine)-nucleoside + a 5'-end phospho-ribonucleoside in mRNA + H(+)</text>
        <dbReference type="Rhea" id="RHEA:66928"/>
        <dbReference type="Rhea" id="RHEA-COMP:15692"/>
        <dbReference type="Rhea" id="RHEA-COMP:17313"/>
        <dbReference type="ChEBI" id="CHEBI:15377"/>
        <dbReference type="ChEBI" id="CHEBI:15378"/>
        <dbReference type="ChEBI" id="CHEBI:138282"/>
        <dbReference type="ChEBI" id="CHEBI:172876"/>
        <dbReference type="ChEBI" id="CHEBI:172877"/>
    </reaction>
    <physiologicalReaction direction="left-to-right" evidence="4">
        <dbReference type="Rhea" id="RHEA:66929"/>
    </physiologicalReaction>
</comment>
<dbReference type="Pfam" id="PF08652">
    <property type="entry name" value="RAI1"/>
    <property type="match status" value="1"/>
</dbReference>
<keyword evidence="7" id="KW-0479">Metal-binding</keyword>
<comment type="catalytic activity">
    <reaction evidence="5">
        <text>a 5'-end triphospho-ribonucleoside in mRNA + H2O = a 5'-end phospho-ribonucleoside in mRNA + diphosphate + H(+)</text>
        <dbReference type="Rhea" id="RHEA:78683"/>
        <dbReference type="Rhea" id="RHEA-COMP:15692"/>
        <dbReference type="Rhea" id="RHEA-COMP:17164"/>
        <dbReference type="ChEBI" id="CHEBI:15377"/>
        <dbReference type="ChEBI" id="CHEBI:15378"/>
        <dbReference type="ChEBI" id="CHEBI:33019"/>
        <dbReference type="ChEBI" id="CHEBI:138282"/>
        <dbReference type="ChEBI" id="CHEBI:167618"/>
    </reaction>
    <physiologicalReaction direction="left-to-right" evidence="5">
        <dbReference type="Rhea" id="RHEA:78684"/>
    </physiologicalReaction>
</comment>
<dbReference type="PANTHER" id="PTHR12395">
    <property type="entry name" value="DOM-3 RELATED"/>
    <property type="match status" value="1"/>
</dbReference>
<dbReference type="AlphaFoldDB" id="A0A0P1KXX4"/>
<evidence type="ECO:0000313" key="9">
    <source>
        <dbReference type="EMBL" id="CUS24229.1"/>
    </source>
</evidence>
<comment type="catalytic activity">
    <reaction evidence="6">
        <text>a 5'-end NAD(+)-phospho-ribonucleoside in mRNA + H2O = a 5'-end phospho-ribonucleoside in mRNA + NAD(+) + H(+)</text>
        <dbReference type="Rhea" id="RHEA:60880"/>
        <dbReference type="Rhea" id="RHEA-COMP:15692"/>
        <dbReference type="Rhea" id="RHEA-COMP:15698"/>
        <dbReference type="ChEBI" id="CHEBI:15377"/>
        <dbReference type="ChEBI" id="CHEBI:15378"/>
        <dbReference type="ChEBI" id="CHEBI:57540"/>
        <dbReference type="ChEBI" id="CHEBI:138282"/>
        <dbReference type="ChEBI" id="CHEBI:144029"/>
    </reaction>
    <physiologicalReaction direction="left-to-right" evidence="6">
        <dbReference type="Rhea" id="RHEA:60881"/>
    </physiologicalReaction>
</comment>
<keyword evidence="7" id="KW-0539">Nucleus</keyword>
<dbReference type="GO" id="GO:0046872">
    <property type="term" value="F:metal ion binding"/>
    <property type="evidence" value="ECO:0007669"/>
    <property type="project" value="UniProtKB-KW"/>
</dbReference>
<evidence type="ECO:0000256" key="3">
    <source>
        <dbReference type="ARBA" id="ARBA00022722"/>
    </source>
</evidence>
<dbReference type="GO" id="GO:0005829">
    <property type="term" value="C:cytosol"/>
    <property type="evidence" value="ECO:0007669"/>
    <property type="project" value="TreeGrafter"/>
</dbReference>
<dbReference type="GO" id="GO:0034353">
    <property type="term" value="F:mRNA 5'-diphosphatase activity"/>
    <property type="evidence" value="ECO:0007669"/>
    <property type="project" value="TreeGrafter"/>
</dbReference>
<keyword evidence="10" id="KW-1185">Reference proteome</keyword>
<dbReference type="InterPro" id="IPR039039">
    <property type="entry name" value="RAI1-like_fam"/>
</dbReference>
<keyword evidence="3 7" id="KW-0540">Nuclease</keyword>
<sequence length="389" mass="44642">MGLSTDLFVQKRSAASSLKQPKELGFYSKTQEGQFLVNDSSKLSYYYFPDTELERNLDLCSGIKKFKECSGNPAVDACTLSGLLKTIQCYEERKNKKVPADIITFRGIMRKLISAAFDSPKYNRVELRILSFNGQLFIREQNQAHPPPANTSTMEYRSYYSGYKFETVSTISKPLQQVTRSSLEKRHKKICSNGDQYITVVRSGVGRCRLVLGAEVDCVFDFAEDSSDNLKHYAELKCTKGVSTFAEARAFERKLFKTWLQCFLVGINRVIYGFRDENFILRSVEEFSTQEVPLLLKNNNPQLTNACMDAVRWYGALTEWLLSSIPREESTEHIAAYRLSFENNHLKLAEIEKNDAEYEQLVNGEGILTSEFREWRKDLNKHLCEKSLP</sequence>
<dbReference type="EC" id="3.6.1.-" evidence="7"/>
<evidence type="ECO:0000256" key="2">
    <source>
        <dbReference type="ARBA" id="ARBA00006562"/>
    </source>
</evidence>
<dbReference type="GO" id="GO:0000166">
    <property type="term" value="F:nucleotide binding"/>
    <property type="evidence" value="ECO:0007669"/>
    <property type="project" value="UniProtKB-KW"/>
</dbReference>
<evidence type="ECO:0000256" key="7">
    <source>
        <dbReference type="RuleBase" id="RU367113"/>
    </source>
</evidence>
<dbReference type="PANTHER" id="PTHR12395:SF9">
    <property type="entry name" value="DECAPPING AND EXORIBONUCLEASE PROTEIN"/>
    <property type="match status" value="1"/>
</dbReference>
<comment type="cofactor">
    <cofactor evidence="1 7">
        <name>a divalent metal cation</name>
        <dbReference type="ChEBI" id="CHEBI:60240"/>
    </cofactor>
</comment>
<evidence type="ECO:0000256" key="6">
    <source>
        <dbReference type="ARBA" id="ARBA00048124"/>
    </source>
</evidence>
<protein>
    <recommendedName>
        <fullName evidence="7">Decapping nuclease</fullName>
        <ecNumber evidence="7">3.6.1.-</ecNumber>
    </recommendedName>
</protein>
<reference evidence="10" key="1">
    <citation type="submission" date="2015-10" db="EMBL/GenBank/DDBJ databases">
        <authorList>
            <person name="Devillers H."/>
        </authorList>
    </citation>
    <scope>NUCLEOTIDE SEQUENCE [LARGE SCALE GENOMIC DNA]</scope>
</reference>
<evidence type="ECO:0000256" key="1">
    <source>
        <dbReference type="ARBA" id="ARBA00001968"/>
    </source>
</evidence>
<dbReference type="GO" id="GO:0003723">
    <property type="term" value="F:RNA binding"/>
    <property type="evidence" value="ECO:0007669"/>
    <property type="project" value="UniProtKB-KW"/>
</dbReference>
<dbReference type="OrthoDB" id="5853397at2759"/>
<keyword evidence="7" id="KW-0547">Nucleotide-binding</keyword>
<gene>
    <name evidence="9" type="ORF">LAQU0_S14e03092g</name>
</gene>
<name>A0A0P1KXX4_9SACH</name>
<dbReference type="InterPro" id="IPR013961">
    <property type="entry name" value="RAI1"/>
</dbReference>
<evidence type="ECO:0000259" key="8">
    <source>
        <dbReference type="Pfam" id="PF08652"/>
    </source>
</evidence>
<accession>A0A0P1KXX4</accession>
<evidence type="ECO:0000256" key="5">
    <source>
        <dbReference type="ARBA" id="ARBA00044692"/>
    </source>
</evidence>
<dbReference type="GO" id="GO:0005634">
    <property type="term" value="C:nucleus"/>
    <property type="evidence" value="ECO:0007669"/>
    <property type="project" value="UniProtKB-SubCell"/>
</dbReference>
<feature type="domain" description="RAI1-like" evidence="8">
    <location>
        <begin position="19"/>
        <end position="373"/>
    </location>
</feature>
<dbReference type="GO" id="GO:0004518">
    <property type="term" value="F:nuclease activity"/>
    <property type="evidence" value="ECO:0007669"/>
    <property type="project" value="UniProtKB-KW"/>
</dbReference>
<keyword evidence="7" id="KW-0694">RNA-binding</keyword>
<organism evidence="9 10">
    <name type="scientific">Lachancea quebecensis</name>
    <dbReference type="NCBI Taxonomy" id="1654605"/>
    <lineage>
        <taxon>Eukaryota</taxon>
        <taxon>Fungi</taxon>
        <taxon>Dikarya</taxon>
        <taxon>Ascomycota</taxon>
        <taxon>Saccharomycotina</taxon>
        <taxon>Saccharomycetes</taxon>
        <taxon>Saccharomycetales</taxon>
        <taxon>Saccharomycetaceae</taxon>
        <taxon>Lachancea</taxon>
    </lineage>
</organism>
<dbReference type="GO" id="GO:0110155">
    <property type="term" value="P:NAD-cap decapping"/>
    <property type="evidence" value="ECO:0007669"/>
    <property type="project" value="TreeGrafter"/>
</dbReference>
<comment type="subcellular location">
    <subcellularLocation>
        <location evidence="7">Nucleus</location>
    </subcellularLocation>
</comment>
<dbReference type="GO" id="GO:0000956">
    <property type="term" value="P:nuclear-transcribed mRNA catabolic process"/>
    <property type="evidence" value="ECO:0007669"/>
    <property type="project" value="TreeGrafter"/>
</dbReference>
<evidence type="ECO:0000256" key="4">
    <source>
        <dbReference type="ARBA" id="ARBA00044676"/>
    </source>
</evidence>
<evidence type="ECO:0000313" key="10">
    <source>
        <dbReference type="Proteomes" id="UP000236544"/>
    </source>
</evidence>
<dbReference type="EMBL" id="LN890536">
    <property type="protein sequence ID" value="CUS24229.1"/>
    <property type="molecule type" value="Genomic_DNA"/>
</dbReference>
<comment type="similarity">
    <text evidence="2 7">Belongs to the DXO/Dom3Z family.</text>
</comment>